<evidence type="ECO:0000313" key="3">
    <source>
        <dbReference type="Proteomes" id="UP000018144"/>
    </source>
</evidence>
<feature type="region of interest" description="Disordered" evidence="1">
    <location>
        <begin position="152"/>
        <end position="210"/>
    </location>
</feature>
<dbReference type="EMBL" id="HF935275">
    <property type="protein sequence ID" value="CCX05891.1"/>
    <property type="molecule type" value="Genomic_DNA"/>
</dbReference>
<accession>U4KX64</accession>
<dbReference type="OrthoDB" id="6077919at2759"/>
<feature type="compositionally biased region" description="Polar residues" evidence="1">
    <location>
        <begin position="175"/>
        <end position="192"/>
    </location>
</feature>
<reference evidence="2 3" key="1">
    <citation type="journal article" date="2013" name="PLoS Genet.">
        <title>The genome and development-dependent transcriptomes of Pyronema confluens: a window into fungal evolution.</title>
        <authorList>
            <person name="Traeger S."/>
            <person name="Altegoer F."/>
            <person name="Freitag M."/>
            <person name="Gabaldon T."/>
            <person name="Kempken F."/>
            <person name="Kumar A."/>
            <person name="Marcet-Houben M."/>
            <person name="Poggeler S."/>
            <person name="Stajich J.E."/>
            <person name="Nowrousian M."/>
        </authorList>
    </citation>
    <scope>NUCLEOTIDE SEQUENCE [LARGE SCALE GENOMIC DNA]</scope>
    <source>
        <strain evidence="3">CBS 100304</strain>
        <tissue evidence="2">Vegetative mycelium</tissue>
    </source>
</reference>
<dbReference type="Proteomes" id="UP000018144">
    <property type="component" value="Unassembled WGS sequence"/>
</dbReference>
<keyword evidence="3" id="KW-1185">Reference proteome</keyword>
<name>U4KX64_PYROM</name>
<sequence length="234" mass="26496">MSQNWHEIARSTRLTSHHGANTTAKYYSTDERIDRIYSRHKEAILLLAREFFHRIQAASQCELKDFGPLITRAAGDFNSNFGTISPLGSHEEFFSEDFTTNYVPTSTSIQSPPIQAILPYERTEPGVLTNQIELYQNVIDGSLRKGNINGLDFGQGQQPQYRKRPGDEKYPYATSEYQPRNEQTFETRSIPDNSRPFVSRGTESNGPSISQQLNWPLIELPIGPFFATSISSKA</sequence>
<organism evidence="2 3">
    <name type="scientific">Pyronema omphalodes (strain CBS 100304)</name>
    <name type="common">Pyronema confluens</name>
    <dbReference type="NCBI Taxonomy" id="1076935"/>
    <lineage>
        <taxon>Eukaryota</taxon>
        <taxon>Fungi</taxon>
        <taxon>Dikarya</taxon>
        <taxon>Ascomycota</taxon>
        <taxon>Pezizomycotina</taxon>
        <taxon>Pezizomycetes</taxon>
        <taxon>Pezizales</taxon>
        <taxon>Pyronemataceae</taxon>
        <taxon>Pyronema</taxon>
    </lineage>
</organism>
<proteinExistence type="predicted"/>
<evidence type="ECO:0000256" key="1">
    <source>
        <dbReference type="SAM" id="MobiDB-lite"/>
    </source>
</evidence>
<gene>
    <name evidence="2" type="ORF">PCON_05478</name>
</gene>
<feature type="compositionally biased region" description="Polar residues" evidence="1">
    <location>
        <begin position="201"/>
        <end position="210"/>
    </location>
</feature>
<dbReference type="AlphaFoldDB" id="U4KX64"/>
<protein>
    <submittedName>
        <fullName evidence="2">Uncharacterized protein</fullName>
    </submittedName>
</protein>
<evidence type="ECO:0000313" key="2">
    <source>
        <dbReference type="EMBL" id="CCX05891.1"/>
    </source>
</evidence>